<dbReference type="GO" id="GO:0005886">
    <property type="term" value="C:plasma membrane"/>
    <property type="evidence" value="ECO:0007669"/>
    <property type="project" value="TreeGrafter"/>
</dbReference>
<evidence type="ECO:0000256" key="16">
    <source>
        <dbReference type="SAM" id="SignalP"/>
    </source>
</evidence>
<keyword evidence="4" id="KW-0812">Transmembrane</keyword>
<keyword evidence="5 16" id="KW-0732">Signal</keyword>
<dbReference type="CDD" id="cd14066">
    <property type="entry name" value="STKc_IRAK"/>
    <property type="match status" value="1"/>
</dbReference>
<evidence type="ECO:0000256" key="10">
    <source>
        <dbReference type="ARBA" id="ARBA00023136"/>
    </source>
</evidence>
<dbReference type="SMART" id="SM00220">
    <property type="entry name" value="S_TKc"/>
    <property type="match status" value="1"/>
</dbReference>
<evidence type="ECO:0000256" key="8">
    <source>
        <dbReference type="ARBA" id="ARBA00022840"/>
    </source>
</evidence>
<dbReference type="PROSITE" id="PS50011">
    <property type="entry name" value="PROTEIN_KINASE_DOM"/>
    <property type="match status" value="1"/>
</dbReference>
<comment type="subcellular location">
    <subcellularLocation>
        <location evidence="1">Membrane</location>
        <topology evidence="1">Single-pass type I membrane protein</topology>
    </subcellularLocation>
</comment>
<dbReference type="GO" id="GO:0005524">
    <property type="term" value="F:ATP binding"/>
    <property type="evidence" value="ECO:0007669"/>
    <property type="project" value="UniProtKB-KW"/>
</dbReference>
<reference evidence="18" key="1">
    <citation type="submission" date="2022-12" db="EMBL/GenBank/DDBJ databases">
        <title>Draft genome assemblies for two species of Escallonia (Escalloniales).</title>
        <authorList>
            <person name="Chanderbali A."/>
            <person name="Dervinis C."/>
            <person name="Anghel I."/>
            <person name="Soltis D."/>
            <person name="Soltis P."/>
            <person name="Zapata F."/>
        </authorList>
    </citation>
    <scope>NUCLEOTIDE SEQUENCE</scope>
    <source>
        <strain evidence="18">UCBG92.1500</strain>
        <tissue evidence="18">Leaf</tissue>
    </source>
</reference>
<dbReference type="CDD" id="cd00054">
    <property type="entry name" value="EGF_CA"/>
    <property type="match status" value="1"/>
</dbReference>
<name>A0AA88UJG8_9ASTE</name>
<keyword evidence="7" id="KW-0418">Kinase</keyword>
<comment type="catalytic activity">
    <reaction evidence="13">
        <text>L-seryl-[protein] + ATP = O-phospho-L-seryl-[protein] + ADP + H(+)</text>
        <dbReference type="Rhea" id="RHEA:17989"/>
        <dbReference type="Rhea" id="RHEA-COMP:9863"/>
        <dbReference type="Rhea" id="RHEA-COMP:11604"/>
        <dbReference type="ChEBI" id="CHEBI:15378"/>
        <dbReference type="ChEBI" id="CHEBI:29999"/>
        <dbReference type="ChEBI" id="CHEBI:30616"/>
        <dbReference type="ChEBI" id="CHEBI:83421"/>
        <dbReference type="ChEBI" id="CHEBI:456216"/>
    </reaction>
</comment>
<dbReference type="SMART" id="SM00179">
    <property type="entry name" value="EGF_CA"/>
    <property type="match status" value="1"/>
</dbReference>
<dbReference type="GO" id="GO:0004674">
    <property type="term" value="F:protein serine/threonine kinase activity"/>
    <property type="evidence" value="ECO:0007669"/>
    <property type="project" value="UniProtKB-KW"/>
</dbReference>
<dbReference type="GO" id="GO:0030247">
    <property type="term" value="F:polysaccharide binding"/>
    <property type="evidence" value="ECO:0007669"/>
    <property type="project" value="InterPro"/>
</dbReference>
<dbReference type="GO" id="GO:0007166">
    <property type="term" value="P:cell surface receptor signaling pathway"/>
    <property type="evidence" value="ECO:0007669"/>
    <property type="project" value="InterPro"/>
</dbReference>
<evidence type="ECO:0000256" key="2">
    <source>
        <dbReference type="ARBA" id="ARBA00022527"/>
    </source>
</evidence>
<keyword evidence="12" id="KW-0325">Glycoprotein</keyword>
<keyword evidence="9" id="KW-1133">Transmembrane helix</keyword>
<evidence type="ECO:0000256" key="4">
    <source>
        <dbReference type="ARBA" id="ARBA00022692"/>
    </source>
</evidence>
<keyword evidence="6" id="KW-0547">Nucleotide-binding</keyword>
<proteinExistence type="predicted"/>
<evidence type="ECO:0000256" key="5">
    <source>
        <dbReference type="ARBA" id="ARBA00022729"/>
    </source>
</evidence>
<dbReference type="InterPro" id="IPR025287">
    <property type="entry name" value="WAK_GUB"/>
</dbReference>
<comment type="caution">
    <text evidence="18">The sequence shown here is derived from an EMBL/GenBank/DDBJ whole genome shotgun (WGS) entry which is preliminary data.</text>
</comment>
<evidence type="ECO:0000256" key="1">
    <source>
        <dbReference type="ARBA" id="ARBA00004479"/>
    </source>
</evidence>
<dbReference type="PANTHER" id="PTHR27005">
    <property type="entry name" value="WALL-ASSOCIATED RECEPTOR KINASE-LIKE 21"/>
    <property type="match status" value="1"/>
</dbReference>
<evidence type="ECO:0000256" key="9">
    <source>
        <dbReference type="ARBA" id="ARBA00022989"/>
    </source>
</evidence>
<dbReference type="Proteomes" id="UP001187471">
    <property type="component" value="Unassembled WGS sequence"/>
</dbReference>
<evidence type="ECO:0000313" key="19">
    <source>
        <dbReference type="Proteomes" id="UP001187471"/>
    </source>
</evidence>
<keyword evidence="11" id="KW-1015">Disulfide bond</keyword>
<dbReference type="EMBL" id="JAVXUO010000997">
    <property type="protein sequence ID" value="KAK2987285.1"/>
    <property type="molecule type" value="Genomic_DNA"/>
</dbReference>
<evidence type="ECO:0000256" key="3">
    <source>
        <dbReference type="ARBA" id="ARBA00022679"/>
    </source>
</evidence>
<feature type="region of interest" description="Disordered" evidence="15">
    <location>
        <begin position="766"/>
        <end position="798"/>
    </location>
</feature>
<sequence length="798" mass="88290">MGVHGVAVIMLVFLFTKATGLAVQPPLSVAQPGCQDTCGDVSIPFPFGIGAGCAAKESFVIRCDNYFSNPAKPFIGNTSVEVVEISLDQGTVSVNNPLNFSWNGHLFFPDTYTQSASVLSWTYKNGYCNGTAIDRPDGYVYCQKNEARCGTQTNCYRAYGYEAQAVQPPVPVALPGCQDTCGDVSIPFPFGIEANCAANEFFAILCNDSSNPAKPFIGNTSVEVVHISLDQRTVSVNNPLNFSWNGHLFFPDTYTQSASVLSWTYKNRYCNGTAVDKRDDFIYCGIKEARCGNQTDCYCADGYEGNPFLQDGCQDVNECLGARTNSESALRQVNRADSCSRSGGRCVNTEGGYICSCPSESDFRYFCYKFKNNKARMAIIDWISVASSLTTTGTCSGLGALFVLVCSWRLCKILRKRKKRQLKEKFFKRNGGLILQQQLSSGEEGNVEKTKLFTSKALEKATDNFNQNRVLGQGGQGTVYKGMLPDGRIVAIKKSKIDDDEGKVEHFINEVVILSRISHQNVVKLHGCCLETEVPLLVYEFIPNGTLFEFIHGQNEELPLSCWDMRLRIATEVAGALSYLHSAAAIPIYHRDIKSANILLDEKYRSKVADFGTSRSISVDQTHLTTRVLGTWGYLDPEYFQSSQFTDKSDVYSFGVVLIELLTGQKPISSTRSEEARSLATQFILAMKETRLYDILDARVAKEGSKEEVMRVANLAKRCLNLNGRKRPTMKEVATELEDIKKWHGAPDSRHHKEEEGEEVCAFEIEQMSTGDTASTSTKSFPNNSLSASSDIQPLLFD</sequence>
<gene>
    <name evidence="18" type="ORF">RJ640_024648</name>
</gene>
<dbReference type="InterPro" id="IPR001881">
    <property type="entry name" value="EGF-like_Ca-bd_dom"/>
</dbReference>
<accession>A0AA88UJG8</accession>
<dbReference type="Gene3D" id="1.10.510.10">
    <property type="entry name" value="Transferase(Phosphotransferase) domain 1"/>
    <property type="match status" value="1"/>
</dbReference>
<dbReference type="InterPro" id="IPR000719">
    <property type="entry name" value="Prot_kinase_dom"/>
</dbReference>
<keyword evidence="8" id="KW-0067">ATP-binding</keyword>
<evidence type="ECO:0000256" key="12">
    <source>
        <dbReference type="ARBA" id="ARBA00023180"/>
    </source>
</evidence>
<protein>
    <recommendedName>
        <fullName evidence="17">Protein kinase domain-containing protein</fullName>
    </recommendedName>
</protein>
<feature type="chain" id="PRO_5041742479" description="Protein kinase domain-containing protein" evidence="16">
    <location>
        <begin position="23"/>
        <end position="798"/>
    </location>
</feature>
<evidence type="ECO:0000256" key="6">
    <source>
        <dbReference type="ARBA" id="ARBA00022741"/>
    </source>
</evidence>
<keyword evidence="19" id="KW-1185">Reference proteome</keyword>
<dbReference type="InterPro" id="IPR045274">
    <property type="entry name" value="WAK-like"/>
</dbReference>
<dbReference type="PANTHER" id="PTHR27005:SF515">
    <property type="entry name" value="WALL-ASSOCIATED RECEPTOR KINASE-LIKE 10-RELATED"/>
    <property type="match status" value="1"/>
</dbReference>
<evidence type="ECO:0000256" key="13">
    <source>
        <dbReference type="ARBA" id="ARBA00047558"/>
    </source>
</evidence>
<dbReference type="Gene3D" id="2.10.25.10">
    <property type="entry name" value="Laminin"/>
    <property type="match status" value="1"/>
</dbReference>
<dbReference type="SUPFAM" id="SSF56112">
    <property type="entry name" value="Protein kinase-like (PK-like)"/>
    <property type="match status" value="1"/>
</dbReference>
<evidence type="ECO:0000313" key="18">
    <source>
        <dbReference type="EMBL" id="KAK2987285.1"/>
    </source>
</evidence>
<organism evidence="18 19">
    <name type="scientific">Escallonia rubra</name>
    <dbReference type="NCBI Taxonomy" id="112253"/>
    <lineage>
        <taxon>Eukaryota</taxon>
        <taxon>Viridiplantae</taxon>
        <taxon>Streptophyta</taxon>
        <taxon>Embryophyta</taxon>
        <taxon>Tracheophyta</taxon>
        <taxon>Spermatophyta</taxon>
        <taxon>Magnoliopsida</taxon>
        <taxon>eudicotyledons</taxon>
        <taxon>Gunneridae</taxon>
        <taxon>Pentapetalae</taxon>
        <taxon>asterids</taxon>
        <taxon>campanulids</taxon>
        <taxon>Escalloniales</taxon>
        <taxon>Escalloniaceae</taxon>
        <taxon>Escallonia</taxon>
    </lineage>
</organism>
<keyword evidence="10" id="KW-0472">Membrane</keyword>
<dbReference type="Pfam" id="PF13947">
    <property type="entry name" value="GUB_WAK_bind"/>
    <property type="match status" value="2"/>
</dbReference>
<keyword evidence="3" id="KW-0808">Transferase</keyword>
<dbReference type="GO" id="GO:0005509">
    <property type="term" value="F:calcium ion binding"/>
    <property type="evidence" value="ECO:0007669"/>
    <property type="project" value="InterPro"/>
</dbReference>
<evidence type="ECO:0000256" key="7">
    <source>
        <dbReference type="ARBA" id="ARBA00022777"/>
    </source>
</evidence>
<dbReference type="InterPro" id="IPR008271">
    <property type="entry name" value="Ser/Thr_kinase_AS"/>
</dbReference>
<dbReference type="AlphaFoldDB" id="A0AA88UJG8"/>
<evidence type="ECO:0000256" key="11">
    <source>
        <dbReference type="ARBA" id="ARBA00023157"/>
    </source>
</evidence>
<dbReference type="Pfam" id="PF00069">
    <property type="entry name" value="Pkinase"/>
    <property type="match status" value="1"/>
</dbReference>
<evidence type="ECO:0000256" key="14">
    <source>
        <dbReference type="ARBA" id="ARBA00047951"/>
    </source>
</evidence>
<dbReference type="Gene3D" id="3.30.200.20">
    <property type="entry name" value="Phosphorylase Kinase, domain 1"/>
    <property type="match status" value="1"/>
</dbReference>
<feature type="signal peptide" evidence="16">
    <location>
        <begin position="1"/>
        <end position="22"/>
    </location>
</feature>
<dbReference type="PROSITE" id="PS00108">
    <property type="entry name" value="PROTEIN_KINASE_ST"/>
    <property type="match status" value="1"/>
</dbReference>
<dbReference type="FunFam" id="3.30.200.20:FF:000043">
    <property type="entry name" value="Wall-associated receptor kinase 2"/>
    <property type="match status" value="1"/>
</dbReference>
<feature type="domain" description="Protein kinase" evidence="17">
    <location>
        <begin position="465"/>
        <end position="744"/>
    </location>
</feature>
<dbReference type="InterPro" id="IPR011009">
    <property type="entry name" value="Kinase-like_dom_sf"/>
</dbReference>
<evidence type="ECO:0000256" key="15">
    <source>
        <dbReference type="SAM" id="MobiDB-lite"/>
    </source>
</evidence>
<feature type="compositionally biased region" description="Polar residues" evidence="15">
    <location>
        <begin position="767"/>
        <end position="792"/>
    </location>
</feature>
<evidence type="ECO:0000259" key="17">
    <source>
        <dbReference type="PROSITE" id="PS50011"/>
    </source>
</evidence>
<comment type="catalytic activity">
    <reaction evidence="14">
        <text>L-threonyl-[protein] + ATP = O-phospho-L-threonyl-[protein] + ADP + H(+)</text>
        <dbReference type="Rhea" id="RHEA:46608"/>
        <dbReference type="Rhea" id="RHEA-COMP:11060"/>
        <dbReference type="Rhea" id="RHEA-COMP:11605"/>
        <dbReference type="ChEBI" id="CHEBI:15378"/>
        <dbReference type="ChEBI" id="CHEBI:30013"/>
        <dbReference type="ChEBI" id="CHEBI:30616"/>
        <dbReference type="ChEBI" id="CHEBI:61977"/>
        <dbReference type="ChEBI" id="CHEBI:456216"/>
    </reaction>
</comment>
<dbReference type="FunFam" id="1.10.510.10:FF:000084">
    <property type="entry name" value="Wall-associated receptor kinase 2"/>
    <property type="match status" value="1"/>
</dbReference>
<keyword evidence="2" id="KW-0723">Serine/threonine-protein kinase</keyword>